<dbReference type="Proteomes" id="UP000198323">
    <property type="component" value="Unassembled WGS sequence"/>
</dbReference>
<feature type="compositionally biased region" description="Low complexity" evidence="1">
    <location>
        <begin position="138"/>
        <end position="149"/>
    </location>
</feature>
<feature type="non-terminal residue" evidence="2">
    <location>
        <position position="1"/>
    </location>
</feature>
<evidence type="ECO:0000313" key="2">
    <source>
        <dbReference type="EMBL" id="OXB52177.1"/>
    </source>
</evidence>
<gene>
    <name evidence="2" type="ORF">ASZ78_001623</name>
</gene>
<feature type="region of interest" description="Disordered" evidence="1">
    <location>
        <begin position="192"/>
        <end position="216"/>
    </location>
</feature>
<keyword evidence="3" id="KW-1185">Reference proteome</keyword>
<comment type="caution">
    <text evidence="2">The sequence shown here is derived from an EMBL/GenBank/DDBJ whole genome shotgun (WGS) entry which is preliminary data.</text>
</comment>
<evidence type="ECO:0000256" key="1">
    <source>
        <dbReference type="SAM" id="MobiDB-lite"/>
    </source>
</evidence>
<proteinExistence type="predicted"/>
<dbReference type="AlphaFoldDB" id="A0A226MA62"/>
<organism evidence="2 3">
    <name type="scientific">Callipepla squamata</name>
    <name type="common">Scaled quail</name>
    <dbReference type="NCBI Taxonomy" id="9009"/>
    <lineage>
        <taxon>Eukaryota</taxon>
        <taxon>Metazoa</taxon>
        <taxon>Chordata</taxon>
        <taxon>Craniata</taxon>
        <taxon>Vertebrata</taxon>
        <taxon>Euteleostomi</taxon>
        <taxon>Archelosauria</taxon>
        <taxon>Archosauria</taxon>
        <taxon>Dinosauria</taxon>
        <taxon>Saurischia</taxon>
        <taxon>Theropoda</taxon>
        <taxon>Coelurosauria</taxon>
        <taxon>Aves</taxon>
        <taxon>Neognathae</taxon>
        <taxon>Galloanserae</taxon>
        <taxon>Galliformes</taxon>
        <taxon>Odontophoridae</taxon>
        <taxon>Callipepla</taxon>
    </lineage>
</organism>
<feature type="compositionally biased region" description="Basic and acidic residues" evidence="1">
    <location>
        <begin position="123"/>
        <end position="136"/>
    </location>
</feature>
<sequence length="239" mass="25752">LQRHPSVRLLLAAAGCEINTPSVVVGMEPARPWHSAGHGGKRKAPAEADVSGLPLKRSFAEWQGRTMECGTAPKRGTDTQQASGAGLSFNLVASLFLMMTGRVAERSGRSRVNEICSKKAHRRAEFRAHDQSRGLPDRAGPSPGGRPSPAVNPHSLSMTLAGRKRKGLEEEKQMAERLPAHKRVRGEHNGEMCQRRGSVPVPAAHPGPAPERISKKRGEKVLRNLFCLAAALGVHTEIA</sequence>
<protein>
    <submittedName>
        <fullName evidence="2">Uncharacterized protein</fullName>
    </submittedName>
</protein>
<feature type="region of interest" description="Disordered" evidence="1">
    <location>
        <begin position="115"/>
        <end position="158"/>
    </location>
</feature>
<evidence type="ECO:0000313" key="3">
    <source>
        <dbReference type="Proteomes" id="UP000198323"/>
    </source>
</evidence>
<dbReference type="STRING" id="9009.A0A226MA62"/>
<dbReference type="EMBL" id="MCFN01004822">
    <property type="protein sequence ID" value="OXB52177.1"/>
    <property type="molecule type" value="Genomic_DNA"/>
</dbReference>
<name>A0A226MA62_CALSU</name>
<accession>A0A226MA62</accession>
<reference evidence="2 3" key="1">
    <citation type="submission" date="2016-07" db="EMBL/GenBank/DDBJ databases">
        <title>Disparate Historic Effective Population Sizes Predicted by Modern Levels of Genome Diversity for the Scaled Quail (Callipepla squamata) and the Northern Bobwhite (Colinus virginianus): Inferences from First and Second Generation Draft Genome Assemblies for Sympatric New World Quail.</title>
        <authorList>
            <person name="Oldeschulte D.L."/>
            <person name="Halley Y.A."/>
            <person name="Bhattarai E.K."/>
            <person name="Brashear W.A."/>
            <person name="Hill J."/>
            <person name="Metz R.P."/>
            <person name="Johnson C.D."/>
            <person name="Rollins D."/>
            <person name="Peterson M.J."/>
            <person name="Bickhart D.M."/>
            <person name="Decker J.E."/>
            <person name="Seabury C.M."/>
        </authorList>
    </citation>
    <scope>NUCLEOTIDE SEQUENCE [LARGE SCALE GENOMIC DNA]</scope>
    <source>
        <strain evidence="2 3">Texas</strain>
        <tissue evidence="2">Leg muscle</tissue>
    </source>
</reference>